<gene>
    <name evidence="6" type="ORF">NWE54_27655</name>
</gene>
<sequence length="97" mass="10855">MAEDADQPLITPLVKGLTRPPSLLGVPYQFFMLIGVVSAVIFLVTKNLLMLLTILPLYAIGRIMIVRDPAIFEIMLIRGRKVPPRSRGFWGATSYRV</sequence>
<organism evidence="6">
    <name type="scientific">Bosea sp. NBC_00436</name>
    <dbReference type="NCBI Taxonomy" id="2969620"/>
    <lineage>
        <taxon>Bacteria</taxon>
        <taxon>Pseudomonadati</taxon>
        <taxon>Pseudomonadota</taxon>
        <taxon>Alphaproteobacteria</taxon>
        <taxon>Hyphomicrobiales</taxon>
        <taxon>Boseaceae</taxon>
        <taxon>Bosea</taxon>
    </lineage>
</organism>
<evidence type="ECO:0000256" key="5">
    <source>
        <dbReference type="SAM" id="Phobius"/>
    </source>
</evidence>
<dbReference type="EMBL" id="CP102775">
    <property type="protein sequence ID" value="UZF90066.1"/>
    <property type="molecule type" value="Genomic_DNA"/>
</dbReference>
<evidence type="ECO:0000256" key="1">
    <source>
        <dbReference type="ARBA" id="ARBA00004370"/>
    </source>
</evidence>
<geneLocation type="plasmid" evidence="6">
    <name>pNBC436</name>
</geneLocation>
<protein>
    <submittedName>
        <fullName evidence="6">VirB3 family type IV secretion system protein</fullName>
    </submittedName>
</protein>
<dbReference type="GO" id="GO:0016020">
    <property type="term" value="C:membrane"/>
    <property type="evidence" value="ECO:0007669"/>
    <property type="project" value="UniProtKB-SubCell"/>
</dbReference>
<accession>A0A9E7ZZA6</accession>
<evidence type="ECO:0000256" key="3">
    <source>
        <dbReference type="ARBA" id="ARBA00022989"/>
    </source>
</evidence>
<keyword evidence="4 5" id="KW-0472">Membrane</keyword>
<proteinExistence type="predicted"/>
<reference evidence="6" key="1">
    <citation type="submission" date="2022-08" db="EMBL/GenBank/DDBJ databases">
        <title>Complete Genome Sequences of 2 Bosea sp. soil isolates.</title>
        <authorList>
            <person name="Alvarez Arevalo M."/>
            <person name="Sterndorff E.B."/>
            <person name="Faurdal D."/>
            <person name="Joergensen T.S."/>
            <person name="Weber T."/>
        </authorList>
    </citation>
    <scope>NUCLEOTIDE SEQUENCE</scope>
    <source>
        <strain evidence="6">NBC_00436</strain>
        <plasmid evidence="6">pNBC436</plasmid>
    </source>
</reference>
<dbReference type="Pfam" id="PF05101">
    <property type="entry name" value="VirB3"/>
    <property type="match status" value="1"/>
</dbReference>
<keyword evidence="2 5" id="KW-0812">Transmembrane</keyword>
<evidence type="ECO:0000313" key="6">
    <source>
        <dbReference type="EMBL" id="UZF90066.1"/>
    </source>
</evidence>
<evidence type="ECO:0000256" key="4">
    <source>
        <dbReference type="ARBA" id="ARBA00023136"/>
    </source>
</evidence>
<name>A0A9E7ZZA6_9HYPH</name>
<evidence type="ECO:0000256" key="2">
    <source>
        <dbReference type="ARBA" id="ARBA00022692"/>
    </source>
</evidence>
<dbReference type="InterPro" id="IPR007792">
    <property type="entry name" value="T4SS_VirB3/TrbD/AvhB"/>
</dbReference>
<keyword evidence="6" id="KW-0614">Plasmid</keyword>
<dbReference type="AlphaFoldDB" id="A0A9E7ZZA6"/>
<feature type="transmembrane region" description="Helical" evidence="5">
    <location>
        <begin position="30"/>
        <end position="58"/>
    </location>
</feature>
<comment type="subcellular location">
    <subcellularLocation>
        <location evidence="1">Membrane</location>
    </subcellularLocation>
</comment>
<keyword evidence="3 5" id="KW-1133">Transmembrane helix</keyword>